<accession>A0A1C9EI92</accession>
<gene>
    <name evidence="9" type="primary">75</name>
    <name evidence="9" type="ORF">SEA_CHEWYVIII_75</name>
</gene>
<evidence type="ECO:0000313" key="10">
    <source>
        <dbReference type="Proteomes" id="UP000221751"/>
    </source>
</evidence>
<feature type="region of interest" description="Disordered" evidence="8">
    <location>
        <begin position="241"/>
        <end position="299"/>
    </location>
</feature>
<sequence length="416" mass="45824">MTYDVIDLFAGPGGWDEGHKQTGSPLSLLGIEYEKDACETGKANGHKRLMQDIANLEPMHYGFREHLRGLICSPPCPGFSAAGKGLGRKDLEMLIAAVGQIRMGADPDKVIADVARYAFDDRSKLTLEPLRWALALRPEWTVWEQVPAVLPFWEACAEALRGVGYNVWVGKLSSEQYGVAQTRTRAVLIASRMKPVHEPKPTNSKYYSRHPDRFDRGVPRWVSMAEALDWGLTSRPYPTITAGTSGGGQDPAMLGGSGARSTVQKEHDEGRWKQRSNYSAGAKPGMTAAERGRTERELHQPSVTLTSKGFRWMGSEDPAEKSTQFCGAGVTSEQSAGQKPREMEQPAHTITGKGTAAWKDWDKDQPQTRRVTVQEAAILQSFPADYVWCGSKTSQFQQVGNAIPPLLAQRILEVVL</sequence>
<dbReference type="Gene3D" id="3.40.50.150">
    <property type="entry name" value="Vaccinia Virus protein VP39"/>
    <property type="match status" value="1"/>
</dbReference>
<dbReference type="InterPro" id="IPR001525">
    <property type="entry name" value="C5_MeTfrase"/>
</dbReference>
<keyword evidence="5 7" id="KW-0949">S-adenosyl-L-methionine</keyword>
<dbReference type="EMBL" id="KX557288">
    <property type="protein sequence ID" value="AON97496.1"/>
    <property type="molecule type" value="Genomic_DNA"/>
</dbReference>
<dbReference type="KEGG" id="vg:80018773"/>
<name>A0A1C9EI92_9CAUD</name>
<dbReference type="GeneID" id="80018773"/>
<reference evidence="10" key="1">
    <citation type="submission" date="2016-07" db="EMBL/GenBank/DDBJ databases">
        <authorList>
            <person name="Florea S."/>
            <person name="Webb J.S."/>
            <person name="Jaromczyk J."/>
            <person name="Schardl C.L."/>
        </authorList>
    </citation>
    <scope>NUCLEOTIDE SEQUENCE [LARGE SCALE GENOMIC DNA]</scope>
</reference>
<evidence type="ECO:0000256" key="3">
    <source>
        <dbReference type="ARBA" id="ARBA00022603"/>
    </source>
</evidence>
<feature type="compositionally biased region" description="Basic and acidic residues" evidence="8">
    <location>
        <begin position="263"/>
        <end position="272"/>
    </location>
</feature>
<evidence type="ECO:0000256" key="4">
    <source>
        <dbReference type="ARBA" id="ARBA00022679"/>
    </source>
</evidence>
<dbReference type="GO" id="GO:0003677">
    <property type="term" value="F:DNA binding"/>
    <property type="evidence" value="ECO:0007669"/>
    <property type="project" value="TreeGrafter"/>
</dbReference>
<dbReference type="SUPFAM" id="SSF53335">
    <property type="entry name" value="S-adenosyl-L-methionine-dependent methyltransferases"/>
    <property type="match status" value="1"/>
</dbReference>
<evidence type="ECO:0000256" key="7">
    <source>
        <dbReference type="PROSITE-ProRule" id="PRU01016"/>
    </source>
</evidence>
<proteinExistence type="inferred from homology"/>
<dbReference type="InterPro" id="IPR050390">
    <property type="entry name" value="C5-Methyltransferase"/>
</dbReference>
<keyword evidence="10" id="KW-1185">Reference proteome</keyword>
<dbReference type="PANTHER" id="PTHR10629:SF52">
    <property type="entry name" value="DNA (CYTOSINE-5)-METHYLTRANSFERASE 1"/>
    <property type="match status" value="1"/>
</dbReference>
<dbReference type="GO" id="GO:0044027">
    <property type="term" value="P:negative regulation of gene expression via chromosomal CpG island methylation"/>
    <property type="evidence" value="ECO:0007669"/>
    <property type="project" value="TreeGrafter"/>
</dbReference>
<comment type="similarity">
    <text evidence="7">Belongs to the class I-like SAM-binding methyltransferase superfamily. C5-methyltransferase family.</text>
</comment>
<dbReference type="GO" id="GO:0032259">
    <property type="term" value="P:methylation"/>
    <property type="evidence" value="ECO:0007669"/>
    <property type="project" value="UniProtKB-KW"/>
</dbReference>
<dbReference type="PROSITE" id="PS00095">
    <property type="entry name" value="C5_MTASE_2"/>
    <property type="match status" value="1"/>
</dbReference>
<dbReference type="EC" id="2.1.1.37" evidence="1"/>
<dbReference type="InterPro" id="IPR031303">
    <property type="entry name" value="C5_meth_CS"/>
</dbReference>
<feature type="compositionally biased region" description="Basic and acidic residues" evidence="8">
    <location>
        <begin position="290"/>
        <end position="299"/>
    </location>
</feature>
<evidence type="ECO:0000256" key="5">
    <source>
        <dbReference type="ARBA" id="ARBA00022691"/>
    </source>
</evidence>
<organism evidence="9 10">
    <name type="scientific">Rhodococcus phage ChewyVIII</name>
    <dbReference type="NCBI Taxonomy" id="1887657"/>
    <lineage>
        <taxon>Viruses</taxon>
        <taxon>Duplodnaviria</taxon>
        <taxon>Heunggongvirae</taxon>
        <taxon>Uroviricota</taxon>
        <taxon>Caudoviricetes</taxon>
        <taxon>Chewyvirus</taxon>
        <taxon>Chewyvirus chewyVIII</taxon>
    </lineage>
</organism>
<dbReference type="Proteomes" id="UP000221751">
    <property type="component" value="Segment"/>
</dbReference>
<dbReference type="GO" id="GO:0003886">
    <property type="term" value="F:DNA (cytosine-5-)-methyltransferase activity"/>
    <property type="evidence" value="ECO:0007669"/>
    <property type="project" value="UniProtKB-EC"/>
</dbReference>
<keyword evidence="4 7" id="KW-0808">Transferase</keyword>
<evidence type="ECO:0000313" key="9">
    <source>
        <dbReference type="EMBL" id="AON97496.1"/>
    </source>
</evidence>
<dbReference type="Gene3D" id="3.90.120.10">
    <property type="entry name" value="DNA Methylase, subunit A, domain 2"/>
    <property type="match status" value="1"/>
</dbReference>
<evidence type="ECO:0000256" key="2">
    <source>
        <dbReference type="ARBA" id="ARBA00018602"/>
    </source>
</evidence>
<dbReference type="Pfam" id="PF00145">
    <property type="entry name" value="DNA_methylase"/>
    <property type="match status" value="2"/>
</dbReference>
<evidence type="ECO:0000256" key="6">
    <source>
        <dbReference type="ARBA" id="ARBA00030285"/>
    </source>
</evidence>
<protein>
    <recommendedName>
        <fullName evidence="2">RNA-directed RNA polymerase L</fullName>
        <ecNumber evidence="1">2.1.1.37</ecNumber>
    </recommendedName>
    <alternativeName>
        <fullName evidence="6">Large structural protein</fullName>
    </alternativeName>
</protein>
<dbReference type="PROSITE" id="PS51679">
    <property type="entry name" value="SAM_MT_C5"/>
    <property type="match status" value="1"/>
</dbReference>
<evidence type="ECO:0000256" key="1">
    <source>
        <dbReference type="ARBA" id="ARBA00011975"/>
    </source>
</evidence>
<dbReference type="PANTHER" id="PTHR10629">
    <property type="entry name" value="CYTOSINE-SPECIFIC METHYLTRANSFERASE"/>
    <property type="match status" value="1"/>
</dbReference>
<dbReference type="RefSeq" id="YP_010754192.1">
    <property type="nucleotide sequence ID" value="NC_073456.1"/>
</dbReference>
<evidence type="ECO:0000256" key="8">
    <source>
        <dbReference type="SAM" id="MobiDB-lite"/>
    </source>
</evidence>
<feature type="active site" evidence="7">
    <location>
        <position position="76"/>
    </location>
</feature>
<dbReference type="InterPro" id="IPR029063">
    <property type="entry name" value="SAM-dependent_MTases_sf"/>
</dbReference>
<dbReference type="PRINTS" id="PR00105">
    <property type="entry name" value="C5METTRFRASE"/>
</dbReference>
<keyword evidence="3 7" id="KW-0489">Methyltransferase</keyword>